<dbReference type="FunFam" id="3.40.50.720:FF:000047">
    <property type="entry name" value="NADP-dependent L-serine/L-allo-threonine dehydrogenase"/>
    <property type="match status" value="1"/>
</dbReference>
<dbReference type="GeneID" id="93261942"/>
<accession>A0AAX2J252</accession>
<keyword evidence="2 4" id="KW-0560">Oxidoreductase</keyword>
<dbReference type="PRINTS" id="PR00080">
    <property type="entry name" value="SDRFAMILY"/>
</dbReference>
<protein>
    <submittedName>
        <fullName evidence="4">NADP-dependent 3-hydroxy acid dehydrogenase YdfG</fullName>
        <ecNumber evidence="4">1.1.1.-</ecNumber>
    </submittedName>
</protein>
<dbReference type="RefSeq" id="WP_003788807.1">
    <property type="nucleotide sequence ID" value="NZ_CP091518.1"/>
</dbReference>
<organism evidence="4 5">
    <name type="scientific">Kingella kingae</name>
    <dbReference type="NCBI Taxonomy" id="504"/>
    <lineage>
        <taxon>Bacteria</taxon>
        <taxon>Pseudomonadati</taxon>
        <taxon>Pseudomonadota</taxon>
        <taxon>Betaproteobacteria</taxon>
        <taxon>Neisseriales</taxon>
        <taxon>Neisseriaceae</taxon>
        <taxon>Kingella</taxon>
    </lineage>
</organism>
<dbReference type="Proteomes" id="UP000248598">
    <property type="component" value="Chromosome 1"/>
</dbReference>
<dbReference type="InterPro" id="IPR036291">
    <property type="entry name" value="NAD(P)-bd_dom_sf"/>
</dbReference>
<dbReference type="GO" id="GO:0016616">
    <property type="term" value="F:oxidoreductase activity, acting on the CH-OH group of donors, NAD or NADP as acceptor"/>
    <property type="evidence" value="ECO:0007669"/>
    <property type="project" value="UniProtKB-ARBA"/>
</dbReference>
<evidence type="ECO:0000256" key="3">
    <source>
        <dbReference type="RuleBase" id="RU000363"/>
    </source>
</evidence>
<dbReference type="PRINTS" id="PR00081">
    <property type="entry name" value="GDHRDH"/>
</dbReference>
<dbReference type="InterPro" id="IPR002347">
    <property type="entry name" value="SDR_fam"/>
</dbReference>
<name>A0AAX2J252_KINKI</name>
<sequence length="285" mass="31037">MAILITGASVGFGAAMATAFVQAGYLVIGTARRSDKLAELKAKLGDRFQPITMDVCDKNSMQAALAHIQTLPEAFRQIDCLINNAGLALGLDKAYEANFDDWETMIHTNIIGLTYLTRQVLPQMVANQRGYIINIGSIAGNYVYPGSNVYGASKAYVRQFSHNLRADLHGTGVRVSNVEPGLVSGSEFSNVRFKGDNDRAAQLYENANALMPNDIAQTVLWLYQTPAHMNVNSIEVMPTTQSWAALNVYKGEAAPDNAAQTEVSNPSDANAPELKLFSKLAQWFK</sequence>
<evidence type="ECO:0000256" key="2">
    <source>
        <dbReference type="ARBA" id="ARBA00023002"/>
    </source>
</evidence>
<gene>
    <name evidence="4" type="primary">ydfG</name>
    <name evidence="4" type="ORF">NCTC10529_00631</name>
</gene>
<dbReference type="AlphaFoldDB" id="A0AAX2J252"/>
<evidence type="ECO:0000313" key="5">
    <source>
        <dbReference type="Proteomes" id="UP000248598"/>
    </source>
</evidence>
<proteinExistence type="inferred from homology"/>
<dbReference type="EMBL" id="LS483426">
    <property type="protein sequence ID" value="SQH24451.1"/>
    <property type="molecule type" value="Genomic_DNA"/>
</dbReference>
<reference evidence="4 5" key="1">
    <citation type="submission" date="2018-06" db="EMBL/GenBank/DDBJ databases">
        <authorList>
            <consortium name="Pathogen Informatics"/>
            <person name="Doyle S."/>
        </authorList>
    </citation>
    <scope>NUCLEOTIDE SEQUENCE [LARGE SCALE GENOMIC DNA]</scope>
    <source>
        <strain evidence="4 5">NCTC10529</strain>
    </source>
</reference>
<dbReference type="InterPro" id="IPR020904">
    <property type="entry name" value="Sc_DH/Rdtase_CS"/>
</dbReference>
<dbReference type="Gene3D" id="3.40.50.720">
    <property type="entry name" value="NAD(P)-binding Rossmann-like Domain"/>
    <property type="match status" value="1"/>
</dbReference>
<dbReference type="SUPFAM" id="SSF51735">
    <property type="entry name" value="NAD(P)-binding Rossmann-fold domains"/>
    <property type="match status" value="1"/>
</dbReference>
<comment type="similarity">
    <text evidence="1 3">Belongs to the short-chain dehydrogenases/reductases (SDR) family.</text>
</comment>
<dbReference type="PANTHER" id="PTHR42901:SF1">
    <property type="entry name" value="ALCOHOL DEHYDROGENASE"/>
    <property type="match status" value="1"/>
</dbReference>
<evidence type="ECO:0000256" key="1">
    <source>
        <dbReference type="ARBA" id="ARBA00006484"/>
    </source>
</evidence>
<dbReference type="PANTHER" id="PTHR42901">
    <property type="entry name" value="ALCOHOL DEHYDROGENASE"/>
    <property type="match status" value="1"/>
</dbReference>
<dbReference type="EC" id="1.1.1.-" evidence="4"/>
<dbReference type="PROSITE" id="PS00061">
    <property type="entry name" value="ADH_SHORT"/>
    <property type="match status" value="1"/>
</dbReference>
<evidence type="ECO:0000313" key="4">
    <source>
        <dbReference type="EMBL" id="SQH24451.1"/>
    </source>
</evidence>
<dbReference type="Pfam" id="PF00106">
    <property type="entry name" value="adh_short"/>
    <property type="match status" value="1"/>
</dbReference>